<dbReference type="Proteomes" id="UP000238701">
    <property type="component" value="Unassembled WGS sequence"/>
</dbReference>
<evidence type="ECO:0000256" key="3">
    <source>
        <dbReference type="ARBA" id="ARBA00022452"/>
    </source>
</evidence>
<protein>
    <recommendedName>
        <fullName evidence="8">TonB-dependent transporter Oar-like beta-barrel domain-containing protein</fullName>
    </recommendedName>
</protein>
<evidence type="ECO:0000256" key="6">
    <source>
        <dbReference type="ARBA" id="ARBA00023237"/>
    </source>
</evidence>
<evidence type="ECO:0000313" key="10">
    <source>
        <dbReference type="Proteomes" id="UP000238701"/>
    </source>
</evidence>
<dbReference type="PANTHER" id="PTHR30069:SF46">
    <property type="entry name" value="OAR PROTEIN"/>
    <property type="match status" value="1"/>
</dbReference>
<keyword evidence="3" id="KW-1134">Transmembrane beta strand</keyword>
<dbReference type="SUPFAM" id="SSF49452">
    <property type="entry name" value="Starch-binding domain-like"/>
    <property type="match status" value="1"/>
</dbReference>
<name>A0A2U3L2G0_9BACT</name>
<dbReference type="EMBL" id="OMOD01000159">
    <property type="protein sequence ID" value="SPF46093.1"/>
    <property type="molecule type" value="Genomic_DNA"/>
</dbReference>
<dbReference type="GO" id="GO:0030246">
    <property type="term" value="F:carbohydrate binding"/>
    <property type="evidence" value="ECO:0007669"/>
    <property type="project" value="InterPro"/>
</dbReference>
<dbReference type="InterPro" id="IPR013784">
    <property type="entry name" value="Carb-bd-like_fold"/>
</dbReference>
<dbReference type="GO" id="GO:0015344">
    <property type="term" value="F:siderophore uptake transmembrane transporter activity"/>
    <property type="evidence" value="ECO:0007669"/>
    <property type="project" value="TreeGrafter"/>
</dbReference>
<evidence type="ECO:0000256" key="1">
    <source>
        <dbReference type="ARBA" id="ARBA00004571"/>
    </source>
</evidence>
<feature type="domain" description="TonB-dependent transporter Oar-like beta-barrel" evidence="8">
    <location>
        <begin position="279"/>
        <end position="1310"/>
    </location>
</feature>
<dbReference type="Pfam" id="PF25183">
    <property type="entry name" value="OMP_b-brl_4"/>
    <property type="match status" value="1"/>
</dbReference>
<organism evidence="9 10">
    <name type="scientific">Candidatus Sulfotelmatobacter kueseliae</name>
    <dbReference type="NCBI Taxonomy" id="2042962"/>
    <lineage>
        <taxon>Bacteria</taxon>
        <taxon>Pseudomonadati</taxon>
        <taxon>Acidobacteriota</taxon>
        <taxon>Terriglobia</taxon>
        <taxon>Terriglobales</taxon>
        <taxon>Candidatus Korobacteraceae</taxon>
        <taxon>Candidatus Sulfotelmatobacter</taxon>
    </lineage>
</organism>
<evidence type="ECO:0000256" key="5">
    <source>
        <dbReference type="ARBA" id="ARBA00023136"/>
    </source>
</evidence>
<reference evidence="10" key="1">
    <citation type="submission" date="2018-02" db="EMBL/GenBank/DDBJ databases">
        <authorList>
            <person name="Hausmann B."/>
        </authorList>
    </citation>
    <scope>NUCLEOTIDE SEQUENCE [LARGE SCALE GENOMIC DNA]</scope>
    <source>
        <strain evidence="10">Peat soil MAG SbA1</strain>
    </source>
</reference>
<feature type="signal peptide" evidence="7">
    <location>
        <begin position="1"/>
        <end position="39"/>
    </location>
</feature>
<keyword evidence="4" id="KW-0812">Transmembrane</keyword>
<keyword evidence="7" id="KW-0732">Signal</keyword>
<dbReference type="Gene3D" id="2.60.40.1120">
    <property type="entry name" value="Carboxypeptidase-like, regulatory domain"/>
    <property type="match status" value="1"/>
</dbReference>
<dbReference type="InterPro" id="IPR036942">
    <property type="entry name" value="Beta-barrel_TonB_sf"/>
</dbReference>
<keyword evidence="2" id="KW-0813">Transport</keyword>
<dbReference type="GO" id="GO:0009279">
    <property type="term" value="C:cell outer membrane"/>
    <property type="evidence" value="ECO:0007669"/>
    <property type="project" value="UniProtKB-SubCell"/>
</dbReference>
<comment type="subcellular location">
    <subcellularLocation>
        <location evidence="1">Cell outer membrane</location>
        <topology evidence="1">Multi-pass membrane protein</topology>
    </subcellularLocation>
</comment>
<evidence type="ECO:0000256" key="7">
    <source>
        <dbReference type="SAM" id="SignalP"/>
    </source>
</evidence>
<dbReference type="Pfam" id="PF13620">
    <property type="entry name" value="CarboxypepD_reg"/>
    <property type="match status" value="1"/>
</dbReference>
<keyword evidence="5" id="KW-0472">Membrane</keyword>
<gene>
    <name evidence="9" type="ORF">SBA1_630042</name>
</gene>
<evidence type="ECO:0000256" key="4">
    <source>
        <dbReference type="ARBA" id="ARBA00022692"/>
    </source>
</evidence>
<dbReference type="SUPFAM" id="SSF56935">
    <property type="entry name" value="Porins"/>
    <property type="match status" value="1"/>
</dbReference>
<evidence type="ECO:0000313" key="9">
    <source>
        <dbReference type="EMBL" id="SPF46093.1"/>
    </source>
</evidence>
<dbReference type="PANTHER" id="PTHR30069">
    <property type="entry name" value="TONB-DEPENDENT OUTER MEMBRANE RECEPTOR"/>
    <property type="match status" value="1"/>
</dbReference>
<evidence type="ECO:0000256" key="2">
    <source>
        <dbReference type="ARBA" id="ARBA00022448"/>
    </source>
</evidence>
<dbReference type="Gene3D" id="2.40.170.20">
    <property type="entry name" value="TonB-dependent receptor, beta-barrel domain"/>
    <property type="match status" value="1"/>
</dbReference>
<feature type="chain" id="PRO_5015408569" description="TonB-dependent transporter Oar-like beta-barrel domain-containing protein" evidence="7">
    <location>
        <begin position="40"/>
        <end position="1317"/>
    </location>
</feature>
<evidence type="ECO:0000259" key="8">
    <source>
        <dbReference type="Pfam" id="PF25183"/>
    </source>
</evidence>
<dbReference type="InterPro" id="IPR057601">
    <property type="entry name" value="Oar-like_b-barrel"/>
</dbReference>
<dbReference type="InterPro" id="IPR039426">
    <property type="entry name" value="TonB-dep_rcpt-like"/>
</dbReference>
<accession>A0A2U3L2G0</accession>
<dbReference type="GO" id="GO:0044718">
    <property type="term" value="P:siderophore transmembrane transport"/>
    <property type="evidence" value="ECO:0007669"/>
    <property type="project" value="TreeGrafter"/>
</dbReference>
<proteinExistence type="predicted"/>
<keyword evidence="6" id="KW-0998">Cell outer membrane</keyword>
<sequence>MKALPDSKYCDRRWTHRFRIALGLAACLMLLASSERSLAQEFRAILTGDVTDPDGRAVVGATVTAINNDTKSTYTAQTSNAGVYYIPYVVPGTYTVKATAAGFKTAVQDKVELLAGKYFGQDFKLEVGAFHETVEVTAAPPMIETANGSGGTILDEKTVTGMPLDGRQVYMLIGTTPGSQFTQTTFGPGGYSGTRGWDNTNAYIIGGGAPTGNFTGALGGYNQFTLDGTNITQQTTYNNQNAGAWNVAPNVDAIQEVNVMASTYDARYSRTGGGTINIVTKNGTNRFHGDLFEFYEGALFNANFVQNIDRSIPRQGMTQNQFGGTFGGPIIKNKLFFFGSYEGYRESIAGNVLTAVPPAYLLPGYNGNSGVNFGLIQQNDPQDFPNGVAVFDPSTTYCNETGAAPGLAGVDSCASPNDLVRSEFPNDTMPASAMNQYALKLLTLYPLPNVPGRQNSLTNNYFANTPDIYSYNQYMVRVDYNTSDKTKWYSFYEYQPGSENRSTNGLLGLAENGNVDHTRKSWTAAQDMTHMFSPTFLADFKVSFSRFADHSPDGDFGAAVNASTFFGAGFSMPDIPTTTFKDLPEINSVGNAGASGTGGFTNIIGNAITNDATTNVILDADFTKTKGAHSIHFGGVYAEFQYGDPQSVGNANGQFNFGSAATQYNGTNGYCWPVTAIPCTAGTPLPNGLGLADMLLGYPDGGHVDYNYTIMEGQPAWALYAQDDWKVNHRLTLNLGIRYDVQRGLRERHNALNRGVCFTCVNPVSSDPTYQANVASTANQAAWTAAGVNPASLTSVLGGIQYAGINGQSRDGYNTDWSNIAPRVGFAFSLNPKTVIRGGWGYMFGGGLEGGTTYGYTASTGYISSVDFGALPNAPGYGADYNGYSFASGTPYSGVIHPQTTTLGMLTNIGSGWAMDFPGRKIPKTMIMSVGIQRELPQSIVVDARYSGNFASRLRVYNTVNNFATLEEVQQHIAADAAGQTDNWVTQVPNPYYNVPAFANTGCGYEQTVPAIYLLAPLSQYCSGGEYQWNLPVGKTWYNALEVKLTKRAGNGLTFNVAYTYSKTMQATSYNGVGPANGYGDNPYSAGEWPWQFPNPTHEVSDYDRTHMLATTATWELPFGKGKPLLASPPAGLGYVVNNWSLSGIFAYSSGNPVRLPSTSGWNYVSSHSLKPEGGPSYTQWVWNNDGFPLGCSTGTPGCPAQGIPTAWVYDSAVSPWGIGYLRDFYSGVRNPSIPNLDLTLAKNFPITESKRLELRWDVFNVFNNRLYNGPDTTPSDVPTCSPTPNGAPECTGYGNIDTTQQLNFPRRMQVALKFLF</sequence>